<dbReference type="AlphaFoldDB" id="A0A1T4SWJ7"/>
<evidence type="ECO:0000313" key="4">
    <source>
        <dbReference type="Proteomes" id="UP000190092"/>
    </source>
</evidence>
<dbReference type="GO" id="GO:0016491">
    <property type="term" value="F:oxidoreductase activity"/>
    <property type="evidence" value="ECO:0007669"/>
    <property type="project" value="TreeGrafter"/>
</dbReference>
<dbReference type="SUPFAM" id="SSF51735">
    <property type="entry name" value="NAD(P)-binding Rossmann-fold domains"/>
    <property type="match status" value="1"/>
</dbReference>
<dbReference type="Proteomes" id="UP000190092">
    <property type="component" value="Unassembled WGS sequence"/>
</dbReference>
<dbReference type="InterPro" id="IPR013149">
    <property type="entry name" value="ADH-like_C"/>
</dbReference>
<organism evidence="3 4">
    <name type="scientific">Enhydrobacter aerosaccus</name>
    <dbReference type="NCBI Taxonomy" id="225324"/>
    <lineage>
        <taxon>Bacteria</taxon>
        <taxon>Pseudomonadati</taxon>
        <taxon>Pseudomonadota</taxon>
        <taxon>Alphaproteobacteria</taxon>
        <taxon>Hyphomicrobiales</taxon>
        <taxon>Enhydrobacter</taxon>
    </lineage>
</organism>
<evidence type="ECO:0000259" key="2">
    <source>
        <dbReference type="Pfam" id="PF08240"/>
    </source>
</evidence>
<feature type="domain" description="Alcohol dehydrogenase-like C-terminal" evidence="1">
    <location>
        <begin position="183"/>
        <end position="317"/>
    </location>
</feature>
<dbReference type="InterPro" id="IPR036291">
    <property type="entry name" value="NAD(P)-bd_dom_sf"/>
</dbReference>
<dbReference type="Gene3D" id="3.40.50.720">
    <property type="entry name" value="NAD(P)-binding Rossmann-like Domain"/>
    <property type="match status" value="1"/>
</dbReference>
<evidence type="ECO:0000313" key="3">
    <source>
        <dbReference type="EMBL" id="SKA32288.1"/>
    </source>
</evidence>
<evidence type="ECO:0000259" key="1">
    <source>
        <dbReference type="Pfam" id="PF00107"/>
    </source>
</evidence>
<feature type="domain" description="Alcohol dehydrogenase-like N-terminal" evidence="2">
    <location>
        <begin position="25"/>
        <end position="138"/>
    </location>
</feature>
<keyword evidence="4" id="KW-1185">Reference proteome</keyword>
<dbReference type="OrthoDB" id="9787435at2"/>
<dbReference type="CDD" id="cd05188">
    <property type="entry name" value="MDR"/>
    <property type="match status" value="1"/>
</dbReference>
<protein>
    <submittedName>
        <fullName evidence="3">Alcohol dehydrogenase</fullName>
    </submittedName>
</protein>
<dbReference type="Gene3D" id="3.90.180.10">
    <property type="entry name" value="Medium-chain alcohol dehydrogenases, catalytic domain"/>
    <property type="match status" value="1"/>
</dbReference>
<dbReference type="RefSeq" id="WP_085936942.1">
    <property type="nucleotide sequence ID" value="NZ_FUWJ01000010.1"/>
</dbReference>
<dbReference type="Pfam" id="PF00107">
    <property type="entry name" value="ADH_zinc_N"/>
    <property type="match status" value="1"/>
</dbReference>
<name>A0A1T4SWJ7_9HYPH</name>
<dbReference type="PANTHER" id="PTHR43677">
    <property type="entry name" value="SHORT-CHAIN DEHYDROGENASE/REDUCTASE"/>
    <property type="match status" value="1"/>
</dbReference>
<dbReference type="PANTHER" id="PTHR43677:SF4">
    <property type="entry name" value="QUINONE OXIDOREDUCTASE-LIKE PROTEIN 2"/>
    <property type="match status" value="1"/>
</dbReference>
<sequence>MRAAILKAFGSPLTLETVPDPVLGTGEVIVDVVATRVLAYANEVFSGARNYLMELPMIPGSGAVGRVRALGPDATHLSVGDWVYCDPTVRSRDDALMPEIILQGLVAGSQPALRLQRYFHDGSFAEQMRVPTENVVRIGALDEAEAAAWCALGTLLVPYGGFAAANLTPGETVVVNGATGAFGSAGVAVAMAMGAKLVVATGRNETALADLERRYGRRVRAVRMLGNEESDRGRILEAASGPIDCVLDLLPPAASPSQVRTAVMAVRPYGRVVLMGGVGMAGGAGLELPYPWLMRNCITVRGQWMYAREASTRMIGLVRAGLIDLADFQVTSFGLDAVNEAVTHAAANAGPFRFTVIKP</sequence>
<gene>
    <name evidence="3" type="ORF">SAMN02745126_05208</name>
</gene>
<accession>A0A1T4SWJ7</accession>
<dbReference type="Pfam" id="PF08240">
    <property type="entry name" value="ADH_N"/>
    <property type="match status" value="1"/>
</dbReference>
<dbReference type="STRING" id="225324.SAMN02745126_05208"/>
<dbReference type="SUPFAM" id="SSF50129">
    <property type="entry name" value="GroES-like"/>
    <property type="match status" value="1"/>
</dbReference>
<dbReference type="InterPro" id="IPR051397">
    <property type="entry name" value="Zn-ADH-like_protein"/>
</dbReference>
<dbReference type="InterPro" id="IPR011032">
    <property type="entry name" value="GroES-like_sf"/>
</dbReference>
<reference evidence="4" key="1">
    <citation type="submission" date="2017-02" db="EMBL/GenBank/DDBJ databases">
        <authorList>
            <person name="Varghese N."/>
            <person name="Submissions S."/>
        </authorList>
    </citation>
    <scope>NUCLEOTIDE SEQUENCE [LARGE SCALE GENOMIC DNA]</scope>
    <source>
        <strain evidence="4">ATCC 27094</strain>
    </source>
</reference>
<dbReference type="InterPro" id="IPR013154">
    <property type="entry name" value="ADH-like_N"/>
</dbReference>
<dbReference type="EMBL" id="FUWJ01000010">
    <property type="protein sequence ID" value="SKA32288.1"/>
    <property type="molecule type" value="Genomic_DNA"/>
</dbReference>
<proteinExistence type="predicted"/>